<dbReference type="AlphaFoldDB" id="A0AA40C8Q6"/>
<keyword evidence="2" id="KW-1133">Transmembrane helix</keyword>
<keyword evidence="5" id="KW-1185">Reference proteome</keyword>
<keyword evidence="2" id="KW-0812">Transmembrane</keyword>
<reference evidence="4" key="1">
    <citation type="submission" date="2023-06" db="EMBL/GenBank/DDBJ databases">
        <title>Genome-scale phylogeny and comparative genomics of the fungal order Sordariales.</title>
        <authorList>
            <consortium name="Lawrence Berkeley National Laboratory"/>
            <person name="Hensen N."/>
            <person name="Bonometti L."/>
            <person name="Westerberg I."/>
            <person name="Brannstrom I.O."/>
            <person name="Guillou S."/>
            <person name="Cros-Aarteil S."/>
            <person name="Calhoun S."/>
            <person name="Haridas S."/>
            <person name="Kuo A."/>
            <person name="Mondo S."/>
            <person name="Pangilinan J."/>
            <person name="Riley R."/>
            <person name="LaButti K."/>
            <person name="Andreopoulos B."/>
            <person name="Lipzen A."/>
            <person name="Chen C."/>
            <person name="Yanf M."/>
            <person name="Daum C."/>
            <person name="Ng V."/>
            <person name="Clum A."/>
            <person name="Steindorff A."/>
            <person name="Ohm R."/>
            <person name="Martin F."/>
            <person name="Silar P."/>
            <person name="Natvig D."/>
            <person name="Lalanne C."/>
            <person name="Gautier V."/>
            <person name="Ament-velasquez S.L."/>
            <person name="Kruys A."/>
            <person name="Hutchinson M.I."/>
            <person name="Powell A.J."/>
            <person name="Barry K."/>
            <person name="Miller A.N."/>
            <person name="Grigoriev I.V."/>
            <person name="Debuchy R."/>
            <person name="Gladieux P."/>
            <person name="Thoren M.H."/>
            <person name="Johannesson H."/>
        </authorList>
    </citation>
    <scope>NUCLEOTIDE SEQUENCE</scope>
    <source>
        <strain evidence="4">SMH3391-2</strain>
    </source>
</reference>
<dbReference type="Pfam" id="PF14610">
    <property type="entry name" value="Psg1"/>
    <property type="match status" value="2"/>
</dbReference>
<evidence type="ECO:0000256" key="3">
    <source>
        <dbReference type="SAM" id="SignalP"/>
    </source>
</evidence>
<protein>
    <submittedName>
        <fullName evidence="4">Uncharacterized protein</fullName>
    </submittedName>
</protein>
<organism evidence="4 5">
    <name type="scientific">Bombardia bombarda</name>
    <dbReference type="NCBI Taxonomy" id="252184"/>
    <lineage>
        <taxon>Eukaryota</taxon>
        <taxon>Fungi</taxon>
        <taxon>Dikarya</taxon>
        <taxon>Ascomycota</taxon>
        <taxon>Pezizomycotina</taxon>
        <taxon>Sordariomycetes</taxon>
        <taxon>Sordariomycetidae</taxon>
        <taxon>Sordariales</taxon>
        <taxon>Lasiosphaeriaceae</taxon>
        <taxon>Bombardia</taxon>
    </lineage>
</organism>
<evidence type="ECO:0000313" key="4">
    <source>
        <dbReference type="EMBL" id="KAK0628744.1"/>
    </source>
</evidence>
<feature type="signal peptide" evidence="3">
    <location>
        <begin position="1"/>
        <end position="29"/>
    </location>
</feature>
<dbReference type="Proteomes" id="UP001174934">
    <property type="component" value="Unassembled WGS sequence"/>
</dbReference>
<accession>A0AA40C8Q6</accession>
<proteinExistence type="predicted"/>
<feature type="transmembrane region" description="Helical" evidence="2">
    <location>
        <begin position="248"/>
        <end position="270"/>
    </location>
</feature>
<sequence>MGGNYPLRQLAVSITTLLSLTWQQQPALALAMPQPQPQVQKGVTSVVAPSPWVTVDPTGNAQTIVPVPTTVNGALTTISAPPDYLLSTSTYTLAPTGRPSVTSTGLAPVAQPTGTTAGGAFLKCAVYQAVSRPFCSPQSGTTLHVGSTYYVTWNPDYFGIPNTTFPASQGFYVWRIESNLLSSLGANAPSSITATVALAEDDPDTPDDDIIPVLGPTVYISNSPAPAPAPAASSDQDDDDDDDSHVNIAAIVIPVIIAAAILALAAFCLISWRRNGVVPIIGKLNSKRSSGYGVRQGRSERVGAAVPVVGAGAGVVSNDKQGIQLTDRESWSPTRPGHTRFGSDAEGQGRTNLFREEIQRQDTLR</sequence>
<feature type="chain" id="PRO_5041259041" evidence="3">
    <location>
        <begin position="30"/>
        <end position="365"/>
    </location>
</feature>
<name>A0AA40C8Q6_9PEZI</name>
<dbReference type="EMBL" id="JAULSR010000002">
    <property type="protein sequence ID" value="KAK0628744.1"/>
    <property type="molecule type" value="Genomic_DNA"/>
</dbReference>
<keyword evidence="3" id="KW-0732">Signal</keyword>
<evidence type="ECO:0000256" key="1">
    <source>
        <dbReference type="SAM" id="MobiDB-lite"/>
    </source>
</evidence>
<comment type="caution">
    <text evidence="4">The sequence shown here is derived from an EMBL/GenBank/DDBJ whole genome shotgun (WGS) entry which is preliminary data.</text>
</comment>
<evidence type="ECO:0000256" key="2">
    <source>
        <dbReference type="SAM" id="Phobius"/>
    </source>
</evidence>
<dbReference type="InterPro" id="IPR028000">
    <property type="entry name" value="Pma1"/>
</dbReference>
<feature type="region of interest" description="Disordered" evidence="1">
    <location>
        <begin position="329"/>
        <end position="348"/>
    </location>
</feature>
<evidence type="ECO:0000313" key="5">
    <source>
        <dbReference type="Proteomes" id="UP001174934"/>
    </source>
</evidence>
<keyword evidence="2" id="KW-0472">Membrane</keyword>
<gene>
    <name evidence="4" type="ORF">B0T17DRAFT_614621</name>
</gene>